<evidence type="ECO:0000256" key="1">
    <source>
        <dbReference type="ARBA" id="ARBA00004651"/>
    </source>
</evidence>
<name>A0A6C0UBY9_9GAMM</name>
<dbReference type="SUPFAM" id="SSF48317">
    <property type="entry name" value="Acid phosphatase/Vanadium-dependent haloperoxidase"/>
    <property type="match status" value="1"/>
</dbReference>
<dbReference type="GO" id="GO:0005886">
    <property type="term" value="C:plasma membrane"/>
    <property type="evidence" value="ECO:0007669"/>
    <property type="project" value="UniProtKB-SubCell"/>
</dbReference>
<accession>A0A6C0UBY9</accession>
<evidence type="ECO:0000256" key="3">
    <source>
        <dbReference type="ARBA" id="ARBA00022475"/>
    </source>
</evidence>
<keyword evidence="6 10" id="KW-1133">Transmembrane helix</keyword>
<evidence type="ECO:0000259" key="11">
    <source>
        <dbReference type="SMART" id="SM00014"/>
    </source>
</evidence>
<evidence type="ECO:0000313" key="13">
    <source>
        <dbReference type="Proteomes" id="UP000477680"/>
    </source>
</evidence>
<protein>
    <recommendedName>
        <fullName evidence="2">undecaprenyl-diphosphate phosphatase</fullName>
        <ecNumber evidence="2">3.6.1.27</ecNumber>
    </recommendedName>
    <alternativeName>
        <fullName evidence="8">Undecaprenyl pyrophosphate phosphatase</fullName>
    </alternativeName>
</protein>
<evidence type="ECO:0000256" key="10">
    <source>
        <dbReference type="SAM" id="Phobius"/>
    </source>
</evidence>
<evidence type="ECO:0000256" key="9">
    <source>
        <dbReference type="ARBA" id="ARBA00047594"/>
    </source>
</evidence>
<evidence type="ECO:0000256" key="8">
    <source>
        <dbReference type="ARBA" id="ARBA00032707"/>
    </source>
</evidence>
<evidence type="ECO:0000256" key="6">
    <source>
        <dbReference type="ARBA" id="ARBA00022989"/>
    </source>
</evidence>
<dbReference type="KEGG" id="kim:G3T16_10370"/>
<evidence type="ECO:0000256" key="7">
    <source>
        <dbReference type="ARBA" id="ARBA00023136"/>
    </source>
</evidence>
<comment type="catalytic activity">
    <reaction evidence="9">
        <text>di-trans,octa-cis-undecaprenyl diphosphate + H2O = di-trans,octa-cis-undecaprenyl phosphate + phosphate + H(+)</text>
        <dbReference type="Rhea" id="RHEA:28094"/>
        <dbReference type="ChEBI" id="CHEBI:15377"/>
        <dbReference type="ChEBI" id="CHEBI:15378"/>
        <dbReference type="ChEBI" id="CHEBI:43474"/>
        <dbReference type="ChEBI" id="CHEBI:58405"/>
        <dbReference type="ChEBI" id="CHEBI:60392"/>
        <dbReference type="EC" id="3.6.1.27"/>
    </reaction>
</comment>
<dbReference type="PANTHER" id="PTHR14969">
    <property type="entry name" value="SPHINGOSINE-1-PHOSPHATE PHOSPHOHYDROLASE"/>
    <property type="match status" value="1"/>
</dbReference>
<dbReference type="InterPro" id="IPR036938">
    <property type="entry name" value="PAP2/HPO_sf"/>
</dbReference>
<evidence type="ECO:0000256" key="5">
    <source>
        <dbReference type="ARBA" id="ARBA00022801"/>
    </source>
</evidence>
<reference evidence="12 13" key="1">
    <citation type="submission" date="2020-02" db="EMBL/GenBank/DDBJ databases">
        <title>Genome sequencing for Kineobactrum sp. M2.</title>
        <authorList>
            <person name="Park S.-J."/>
        </authorList>
    </citation>
    <scope>NUCLEOTIDE SEQUENCE [LARGE SCALE GENOMIC DNA]</scope>
    <source>
        <strain evidence="12 13">M2</strain>
    </source>
</reference>
<sequence length="151" mass="16026">MVRPLARAFSRSGDGYLHLLIPVLLWQLESPLLASFVTVLGLALAAERCLYWCLKNSLKRRRPQEAVPGFRSLVVAADQFSFPSGHSSAAFLLATTLVLIYGGPVVIMFLWACGVALSRVLLGVHFPGDTVAGGLMGTSIALSCAALAGVL</sequence>
<evidence type="ECO:0000256" key="4">
    <source>
        <dbReference type="ARBA" id="ARBA00022692"/>
    </source>
</evidence>
<evidence type="ECO:0000256" key="2">
    <source>
        <dbReference type="ARBA" id="ARBA00012374"/>
    </source>
</evidence>
<dbReference type="EC" id="3.6.1.27" evidence="2"/>
<feature type="domain" description="Phosphatidic acid phosphatase type 2/haloperoxidase" evidence="11">
    <location>
        <begin position="39"/>
        <end position="145"/>
    </location>
</feature>
<keyword evidence="5" id="KW-0378">Hydrolase</keyword>
<dbReference type="SMART" id="SM00014">
    <property type="entry name" value="acidPPc"/>
    <property type="match status" value="1"/>
</dbReference>
<evidence type="ECO:0000313" key="12">
    <source>
        <dbReference type="EMBL" id="QIB67624.1"/>
    </source>
</evidence>
<feature type="transmembrane region" description="Helical" evidence="10">
    <location>
        <begin position="131"/>
        <end position="150"/>
    </location>
</feature>
<proteinExistence type="predicted"/>
<dbReference type="AlphaFoldDB" id="A0A6C0UBY9"/>
<dbReference type="Gene3D" id="1.20.144.10">
    <property type="entry name" value="Phosphatidic acid phosphatase type 2/haloperoxidase"/>
    <property type="match status" value="1"/>
</dbReference>
<dbReference type="GO" id="GO:0050380">
    <property type="term" value="F:undecaprenyl-diphosphatase activity"/>
    <property type="evidence" value="ECO:0007669"/>
    <property type="project" value="UniProtKB-EC"/>
</dbReference>
<comment type="subcellular location">
    <subcellularLocation>
        <location evidence="1">Cell membrane</location>
        <topology evidence="1">Multi-pass membrane protein</topology>
    </subcellularLocation>
</comment>
<keyword evidence="13" id="KW-1185">Reference proteome</keyword>
<keyword evidence="7 10" id="KW-0472">Membrane</keyword>
<dbReference type="InterPro" id="IPR000326">
    <property type="entry name" value="PAP2/HPO"/>
</dbReference>
<gene>
    <name evidence="12" type="ORF">G3T16_10370</name>
</gene>
<dbReference type="EMBL" id="CP048711">
    <property type="protein sequence ID" value="QIB67624.1"/>
    <property type="molecule type" value="Genomic_DNA"/>
</dbReference>
<feature type="transmembrane region" description="Helical" evidence="10">
    <location>
        <begin position="89"/>
        <end position="111"/>
    </location>
</feature>
<feature type="transmembrane region" description="Helical" evidence="10">
    <location>
        <begin position="32"/>
        <end position="54"/>
    </location>
</feature>
<dbReference type="Proteomes" id="UP000477680">
    <property type="component" value="Chromosome"/>
</dbReference>
<keyword evidence="4 10" id="KW-0812">Transmembrane</keyword>
<dbReference type="PANTHER" id="PTHR14969:SF62">
    <property type="entry name" value="DECAPRENYLPHOSPHORYL-5-PHOSPHORIBOSE PHOSPHATASE RV3807C-RELATED"/>
    <property type="match status" value="1"/>
</dbReference>
<keyword evidence="3" id="KW-1003">Cell membrane</keyword>
<organism evidence="12 13">
    <name type="scientific">Kineobactrum salinum</name>
    <dbReference type="NCBI Taxonomy" id="2708301"/>
    <lineage>
        <taxon>Bacteria</taxon>
        <taxon>Pseudomonadati</taxon>
        <taxon>Pseudomonadota</taxon>
        <taxon>Gammaproteobacteria</taxon>
        <taxon>Cellvibrionales</taxon>
        <taxon>Halieaceae</taxon>
        <taxon>Kineobactrum</taxon>
    </lineage>
</organism>
<dbReference type="Pfam" id="PF01569">
    <property type="entry name" value="PAP2"/>
    <property type="match status" value="1"/>
</dbReference>